<comment type="similarity">
    <text evidence="1 10">Belongs to the NDC80/HEC1 family.</text>
</comment>
<accession>A0A4R0RKJ4</accession>
<feature type="region of interest" description="Disordered" evidence="12">
    <location>
        <begin position="1"/>
        <end position="51"/>
    </location>
</feature>
<evidence type="ECO:0000256" key="11">
    <source>
        <dbReference type="SAM" id="Coils"/>
    </source>
</evidence>
<dbReference type="AlphaFoldDB" id="A0A4R0RKJ4"/>
<dbReference type="PANTHER" id="PTHR10643">
    <property type="entry name" value="KINETOCHORE PROTEIN NDC80"/>
    <property type="match status" value="1"/>
</dbReference>
<keyword evidence="15" id="KW-1185">Reference proteome</keyword>
<evidence type="ECO:0000256" key="2">
    <source>
        <dbReference type="ARBA" id="ARBA00022454"/>
    </source>
</evidence>
<comment type="function">
    <text evidence="10">Acts as a component of the essential kinetochore-associated NDC80 complex, which is required for chromosome segregation and spindle checkpoint activity.</text>
</comment>
<evidence type="ECO:0000256" key="8">
    <source>
        <dbReference type="ARBA" id="ARBA00023306"/>
    </source>
</evidence>
<feature type="compositionally biased region" description="Polar residues" evidence="12">
    <location>
        <begin position="94"/>
        <end position="103"/>
    </location>
</feature>
<evidence type="ECO:0000256" key="7">
    <source>
        <dbReference type="ARBA" id="ARBA00023242"/>
    </source>
</evidence>
<evidence type="ECO:0000256" key="12">
    <source>
        <dbReference type="SAM" id="MobiDB-lite"/>
    </source>
</evidence>
<dbReference type="InterPro" id="IPR005550">
    <property type="entry name" value="Kinetochore_Ndc80"/>
</dbReference>
<sequence>MQPAADPYGNMRHGSGLPVPSTVRKPSNTGRMSISGPALRGPLLQPPSTVQRNSVMRSQNTNPLLMSASKPAFGRTPLHNSVRRGSMWPGGSQGTAPSSSQSLKDPRNIRDRNFQAKMRQDIVGWLQSTGYDIPNGVLQNITGRDFGAIFQHLISLLDPQWPFKLESRWEEQFLPPLKALRYPFVGSIDLRWLATPAAPHSWPTLLGVLHWLVEMGKARLHYMESEHPTLQDASLVPEEFDDEHHHHALAMGHYLAAYEVFLLGQDVYPEQEKDLEERYALKDSRVIADLDEKKEQLKAVTVELQRLLKSPAPIEQLKESNGYLRHDRAKFEEYIRVAEQRKDGLVNTIKHEKTELAQTLSAIEQLKAEEARLTSIVKVQNLSAEEVHRMNSEHEGLTRDLESLKHKITETSKNALKLEVSLTKKVTDAEEAVDAYTNLLSTLGLFPPLPHPLQDVKLTLALNTAAPNASDMLVGPGIREVIKPSLAIVAELKRTERADIESERIKVDNELDQLTTEWEERQEETNEVLSKVTALNDQAEELREVAQQEALVSGAEASHLERELAQARTSAMANGVGVKSRLQAVQIAYREQVDRVERLRDETVRAIIKNSSDIVTFKEEVSTQLKDLKDFAESN</sequence>
<evidence type="ECO:0000256" key="5">
    <source>
        <dbReference type="ARBA" id="ARBA00022838"/>
    </source>
</evidence>
<dbReference type="InterPro" id="IPR055260">
    <property type="entry name" value="Ndc80_CH"/>
</dbReference>
<evidence type="ECO:0000256" key="10">
    <source>
        <dbReference type="RuleBase" id="RU368072"/>
    </source>
</evidence>
<comment type="subunit">
    <text evidence="10">Component of the NDC80 complex.</text>
</comment>
<dbReference type="GO" id="GO:0051301">
    <property type="term" value="P:cell division"/>
    <property type="evidence" value="ECO:0007669"/>
    <property type="project" value="UniProtKB-UniRule"/>
</dbReference>
<comment type="subcellular location">
    <subcellularLocation>
        <location evidence="10">Chromosome</location>
        <location evidence="10">Centromere</location>
        <location evidence="10">Kinetochore</location>
    </subcellularLocation>
    <subcellularLocation>
        <location evidence="10">Nucleus</location>
    </subcellularLocation>
</comment>
<dbReference type="GO" id="GO:0031262">
    <property type="term" value="C:Ndc80 complex"/>
    <property type="evidence" value="ECO:0007669"/>
    <property type="project" value="UniProtKB-UniRule"/>
</dbReference>
<feature type="region of interest" description="Disordered" evidence="12">
    <location>
        <begin position="65"/>
        <end position="107"/>
    </location>
</feature>
<feature type="coiled-coil region" evidence="11">
    <location>
        <begin position="349"/>
        <end position="414"/>
    </location>
</feature>
<evidence type="ECO:0000313" key="15">
    <source>
        <dbReference type="Proteomes" id="UP000292702"/>
    </source>
</evidence>
<keyword evidence="5 10" id="KW-0995">Kinetochore</keyword>
<protein>
    <recommendedName>
        <fullName evidence="10">Kinetochore protein NDC80</fullName>
    </recommendedName>
</protein>
<dbReference type="PANTHER" id="PTHR10643:SF2">
    <property type="entry name" value="KINETOCHORE PROTEIN NDC80 HOMOLOG"/>
    <property type="match status" value="1"/>
</dbReference>
<dbReference type="STRING" id="92696.A0A4R0RKJ4"/>
<reference evidence="14 15" key="1">
    <citation type="submission" date="2018-11" db="EMBL/GenBank/DDBJ databases">
        <title>Genome assembly of Steccherinum ochraceum LE-BIN_3174, the white-rot fungus of the Steccherinaceae family (The Residual Polyporoid clade, Polyporales, Basidiomycota).</title>
        <authorList>
            <person name="Fedorova T.V."/>
            <person name="Glazunova O.A."/>
            <person name="Landesman E.O."/>
            <person name="Moiseenko K.V."/>
            <person name="Psurtseva N.V."/>
            <person name="Savinova O.S."/>
            <person name="Shakhova N.V."/>
            <person name="Tyazhelova T.V."/>
            <person name="Vasina D.V."/>
        </authorList>
    </citation>
    <scope>NUCLEOTIDE SEQUENCE [LARGE SCALE GENOMIC DNA]</scope>
    <source>
        <strain evidence="14 15">LE-BIN_3174</strain>
    </source>
</reference>
<name>A0A4R0RKJ4_9APHY</name>
<evidence type="ECO:0000256" key="3">
    <source>
        <dbReference type="ARBA" id="ARBA00022618"/>
    </source>
</evidence>
<dbReference type="Pfam" id="PF03801">
    <property type="entry name" value="Ndc80_HEC"/>
    <property type="match status" value="1"/>
</dbReference>
<keyword evidence="3 10" id="KW-0132">Cell division</keyword>
<keyword evidence="4 10" id="KW-0498">Mitosis</keyword>
<comment type="caution">
    <text evidence="14">The sequence shown here is derived from an EMBL/GenBank/DDBJ whole genome shotgun (WGS) entry which is preliminary data.</text>
</comment>
<evidence type="ECO:0000256" key="4">
    <source>
        <dbReference type="ARBA" id="ARBA00022776"/>
    </source>
</evidence>
<dbReference type="Gene3D" id="1.10.418.30">
    <property type="entry name" value="Ncd80 complex, Ncd80 subunit"/>
    <property type="match status" value="1"/>
</dbReference>
<evidence type="ECO:0000256" key="9">
    <source>
        <dbReference type="ARBA" id="ARBA00023328"/>
    </source>
</evidence>
<dbReference type="GO" id="GO:0005634">
    <property type="term" value="C:nucleus"/>
    <property type="evidence" value="ECO:0007669"/>
    <property type="project" value="UniProtKB-SubCell"/>
</dbReference>
<keyword evidence="6 11" id="KW-0175">Coiled coil</keyword>
<dbReference type="InterPro" id="IPR038273">
    <property type="entry name" value="Ndc80_sf"/>
</dbReference>
<organism evidence="14 15">
    <name type="scientific">Steccherinum ochraceum</name>
    <dbReference type="NCBI Taxonomy" id="92696"/>
    <lineage>
        <taxon>Eukaryota</taxon>
        <taxon>Fungi</taxon>
        <taxon>Dikarya</taxon>
        <taxon>Basidiomycota</taxon>
        <taxon>Agaricomycotina</taxon>
        <taxon>Agaricomycetes</taxon>
        <taxon>Polyporales</taxon>
        <taxon>Steccherinaceae</taxon>
        <taxon>Steccherinum</taxon>
    </lineage>
</organism>
<dbReference type="EMBL" id="RWJN01000134">
    <property type="protein sequence ID" value="TCD66455.1"/>
    <property type="molecule type" value="Genomic_DNA"/>
</dbReference>
<feature type="domain" description="Kinetochore protein Ndc80 CH" evidence="13">
    <location>
        <begin position="94"/>
        <end position="217"/>
    </location>
</feature>
<keyword evidence="7 10" id="KW-0539">Nucleus</keyword>
<dbReference type="Proteomes" id="UP000292702">
    <property type="component" value="Unassembled WGS sequence"/>
</dbReference>
<dbReference type="GO" id="GO:0051315">
    <property type="term" value="P:attachment of mitotic spindle microtubules to kinetochore"/>
    <property type="evidence" value="ECO:0007669"/>
    <property type="project" value="UniProtKB-UniRule"/>
</dbReference>
<keyword evidence="2 10" id="KW-0158">Chromosome</keyword>
<evidence type="ECO:0000256" key="1">
    <source>
        <dbReference type="ARBA" id="ARBA00007050"/>
    </source>
</evidence>
<feature type="coiled-coil region" evidence="11">
    <location>
        <begin position="497"/>
        <end position="549"/>
    </location>
</feature>
<dbReference type="OrthoDB" id="7459479at2759"/>
<keyword evidence="9 10" id="KW-0137">Centromere</keyword>
<proteinExistence type="inferred from homology"/>
<evidence type="ECO:0000313" key="14">
    <source>
        <dbReference type="EMBL" id="TCD66455.1"/>
    </source>
</evidence>
<keyword evidence="8 10" id="KW-0131">Cell cycle</keyword>
<evidence type="ECO:0000256" key="6">
    <source>
        <dbReference type="ARBA" id="ARBA00023054"/>
    </source>
</evidence>
<gene>
    <name evidence="14" type="primary">NDC80</name>
    <name evidence="14" type="ORF">EIP91_001335</name>
</gene>
<evidence type="ECO:0000259" key="13">
    <source>
        <dbReference type="Pfam" id="PF03801"/>
    </source>
</evidence>